<dbReference type="Gene3D" id="3.90.1150.10">
    <property type="entry name" value="Aspartate Aminotransferase, domain 1"/>
    <property type="match status" value="1"/>
</dbReference>
<keyword evidence="1" id="KW-0032">Aminotransferase</keyword>
<dbReference type="InParanoid" id="K9TV11"/>
<dbReference type="InterPro" id="IPR015422">
    <property type="entry name" value="PyrdxlP-dep_Trfase_small"/>
</dbReference>
<dbReference type="eggNOG" id="COG0436">
    <property type="taxonomic scope" value="Bacteria"/>
</dbReference>
<dbReference type="STRING" id="251229.Chro_0849"/>
<protein>
    <submittedName>
        <fullName evidence="1">Aminotransferase, class I and II</fullName>
    </submittedName>
</protein>
<dbReference type="AlphaFoldDB" id="K9TV11"/>
<keyword evidence="1" id="KW-0808">Transferase</keyword>
<dbReference type="KEGG" id="cthe:Chro_0849"/>
<dbReference type="InterPro" id="IPR015424">
    <property type="entry name" value="PyrdxlP-dep_Trfase"/>
</dbReference>
<evidence type="ECO:0000313" key="2">
    <source>
        <dbReference type="Proteomes" id="UP000010384"/>
    </source>
</evidence>
<dbReference type="EMBL" id="CP003597">
    <property type="protein sequence ID" value="AFY86390.1"/>
    <property type="molecule type" value="Genomic_DNA"/>
</dbReference>
<dbReference type="SUPFAM" id="SSF53383">
    <property type="entry name" value="PLP-dependent transferases"/>
    <property type="match status" value="1"/>
</dbReference>
<organism evidence="1 2">
    <name type="scientific">Chroococcidiopsis thermalis (strain PCC 7203)</name>
    <dbReference type="NCBI Taxonomy" id="251229"/>
    <lineage>
        <taxon>Bacteria</taxon>
        <taxon>Bacillati</taxon>
        <taxon>Cyanobacteriota</taxon>
        <taxon>Cyanophyceae</taxon>
        <taxon>Chroococcidiopsidales</taxon>
        <taxon>Chroococcidiopsidaceae</taxon>
        <taxon>Chroococcidiopsis</taxon>
    </lineage>
</organism>
<proteinExistence type="predicted"/>
<dbReference type="InterPro" id="IPR015421">
    <property type="entry name" value="PyrdxlP-dep_Trfase_major"/>
</dbReference>
<reference evidence="1 2" key="1">
    <citation type="submission" date="2012-06" db="EMBL/GenBank/DDBJ databases">
        <title>Finished chromosome of genome of Chroococcidiopsis thermalis PCC 7203.</title>
        <authorList>
            <consortium name="US DOE Joint Genome Institute"/>
            <person name="Gugger M."/>
            <person name="Coursin T."/>
            <person name="Rippka R."/>
            <person name="Tandeau De Marsac N."/>
            <person name="Huntemann M."/>
            <person name="Wei C.-L."/>
            <person name="Han J."/>
            <person name="Detter J.C."/>
            <person name="Han C."/>
            <person name="Tapia R."/>
            <person name="Davenport K."/>
            <person name="Daligault H."/>
            <person name="Erkkila T."/>
            <person name="Gu W."/>
            <person name="Munk A.C.C."/>
            <person name="Teshima H."/>
            <person name="Xu Y."/>
            <person name="Chain P."/>
            <person name="Chen A."/>
            <person name="Krypides N."/>
            <person name="Mavromatis K."/>
            <person name="Markowitz V."/>
            <person name="Szeto E."/>
            <person name="Ivanova N."/>
            <person name="Mikhailova N."/>
            <person name="Ovchinnikova G."/>
            <person name="Pagani I."/>
            <person name="Pati A."/>
            <person name="Goodwin L."/>
            <person name="Peters L."/>
            <person name="Pitluck S."/>
            <person name="Woyke T."/>
            <person name="Kerfeld C."/>
        </authorList>
    </citation>
    <scope>NUCLEOTIDE SEQUENCE [LARGE SCALE GENOMIC DNA]</scope>
    <source>
        <strain evidence="1 2">PCC 7203</strain>
    </source>
</reference>
<gene>
    <name evidence="1" type="ORF">Chro_0849</name>
</gene>
<keyword evidence="2" id="KW-1185">Reference proteome</keyword>
<name>K9TV11_CHRTP</name>
<accession>K9TV11</accession>
<dbReference type="Gene3D" id="3.40.640.10">
    <property type="entry name" value="Type I PLP-dependent aspartate aminotransferase-like (Major domain)"/>
    <property type="match status" value="1"/>
</dbReference>
<evidence type="ECO:0000313" key="1">
    <source>
        <dbReference type="EMBL" id="AFY86390.1"/>
    </source>
</evidence>
<dbReference type="Proteomes" id="UP000010384">
    <property type="component" value="Chromosome"/>
</dbReference>
<dbReference type="HOGENOM" id="CLU_2914068_0_0_3"/>
<sequence length="61" mass="6845">MTQAQKRNSLKADRFTESVSREMTRVALQYSAVNLAQGFPDFPCPPQLKRAACEAIETDLN</sequence>
<dbReference type="GO" id="GO:0008483">
    <property type="term" value="F:transaminase activity"/>
    <property type="evidence" value="ECO:0007669"/>
    <property type="project" value="UniProtKB-KW"/>
</dbReference>